<organism evidence="2 3">
    <name type="scientific">Suillus luteus UH-Slu-Lm8-n1</name>
    <dbReference type="NCBI Taxonomy" id="930992"/>
    <lineage>
        <taxon>Eukaryota</taxon>
        <taxon>Fungi</taxon>
        <taxon>Dikarya</taxon>
        <taxon>Basidiomycota</taxon>
        <taxon>Agaricomycotina</taxon>
        <taxon>Agaricomycetes</taxon>
        <taxon>Agaricomycetidae</taxon>
        <taxon>Boletales</taxon>
        <taxon>Suillineae</taxon>
        <taxon>Suillaceae</taxon>
        <taxon>Suillus</taxon>
    </lineage>
</organism>
<evidence type="ECO:0000313" key="3">
    <source>
        <dbReference type="Proteomes" id="UP000054485"/>
    </source>
</evidence>
<dbReference type="HOGENOM" id="CLU_033169_0_0_1"/>
<proteinExistence type="predicted"/>
<reference evidence="3" key="2">
    <citation type="submission" date="2015-01" db="EMBL/GenBank/DDBJ databases">
        <title>Evolutionary Origins and Diversification of the Mycorrhizal Mutualists.</title>
        <authorList>
            <consortium name="DOE Joint Genome Institute"/>
            <consortium name="Mycorrhizal Genomics Consortium"/>
            <person name="Kohler A."/>
            <person name="Kuo A."/>
            <person name="Nagy L.G."/>
            <person name="Floudas D."/>
            <person name="Copeland A."/>
            <person name="Barry K.W."/>
            <person name="Cichocki N."/>
            <person name="Veneault-Fourrey C."/>
            <person name="LaButti K."/>
            <person name="Lindquist E.A."/>
            <person name="Lipzen A."/>
            <person name="Lundell T."/>
            <person name="Morin E."/>
            <person name="Murat C."/>
            <person name="Riley R."/>
            <person name="Ohm R."/>
            <person name="Sun H."/>
            <person name="Tunlid A."/>
            <person name="Henrissat B."/>
            <person name="Grigoriev I.V."/>
            <person name="Hibbett D.S."/>
            <person name="Martin F."/>
        </authorList>
    </citation>
    <scope>NUCLEOTIDE SEQUENCE [LARGE SCALE GENOMIC DNA]</scope>
    <source>
        <strain evidence="3">UH-Slu-Lm8-n1</strain>
    </source>
</reference>
<dbReference type="Proteomes" id="UP000054485">
    <property type="component" value="Unassembled WGS sequence"/>
</dbReference>
<dbReference type="AlphaFoldDB" id="A0A0C9ZJE7"/>
<keyword evidence="3" id="KW-1185">Reference proteome</keyword>
<evidence type="ECO:0000256" key="1">
    <source>
        <dbReference type="SAM" id="MobiDB-lite"/>
    </source>
</evidence>
<dbReference type="OrthoDB" id="3253416at2759"/>
<feature type="region of interest" description="Disordered" evidence="1">
    <location>
        <begin position="343"/>
        <end position="377"/>
    </location>
</feature>
<accession>A0A0C9ZJE7</accession>
<reference evidence="2 3" key="1">
    <citation type="submission" date="2014-04" db="EMBL/GenBank/DDBJ databases">
        <authorList>
            <consortium name="DOE Joint Genome Institute"/>
            <person name="Kuo A."/>
            <person name="Ruytinx J."/>
            <person name="Rineau F."/>
            <person name="Colpaert J."/>
            <person name="Kohler A."/>
            <person name="Nagy L.G."/>
            <person name="Floudas D."/>
            <person name="Copeland A."/>
            <person name="Barry K.W."/>
            <person name="Cichocki N."/>
            <person name="Veneault-Fourrey C."/>
            <person name="LaButti K."/>
            <person name="Lindquist E.A."/>
            <person name="Lipzen A."/>
            <person name="Lundell T."/>
            <person name="Morin E."/>
            <person name="Murat C."/>
            <person name="Sun H."/>
            <person name="Tunlid A."/>
            <person name="Henrissat B."/>
            <person name="Grigoriev I.V."/>
            <person name="Hibbett D.S."/>
            <person name="Martin F."/>
            <person name="Nordberg H.P."/>
            <person name="Cantor M.N."/>
            <person name="Hua S.X."/>
        </authorList>
    </citation>
    <scope>NUCLEOTIDE SEQUENCE [LARGE SCALE GENOMIC DNA]</scope>
    <source>
        <strain evidence="2 3">UH-Slu-Lm8-n1</strain>
    </source>
</reference>
<dbReference type="STRING" id="930992.A0A0C9ZJE7"/>
<protein>
    <submittedName>
        <fullName evidence="2">Uncharacterized protein</fullName>
    </submittedName>
</protein>
<feature type="compositionally biased region" description="Pro residues" evidence="1">
    <location>
        <begin position="351"/>
        <end position="371"/>
    </location>
</feature>
<dbReference type="EMBL" id="KN835443">
    <property type="protein sequence ID" value="KIK37555.1"/>
    <property type="molecule type" value="Genomic_DNA"/>
</dbReference>
<sequence>MNARPHNPRRLITRTRGPSVKVSKEFRALLTHRRREKRMSEEGEVQTVICYLENKATELAQVFKKPRRHYLERFCLGSKLQRAKRGKTSAWSAWVHFKGIKSNSGNEQVRRARMSDIVKDKAEYSELTEDEKKALVAEFDEVKSRAIKRPPNITARVKSSECAKSFQAVKDELEALSQRAGVEAFIFMVRGTSDFQMAPKAFFTSAACEHFMRIYLRRDAVRTATDFESAMLSKGVFNSMATNYKDRVSEAKLSIRAGLRASLCDVTKDASATIEFTRYEIGIVRKYHVKLVGWNHPQWANPSDLKGGIEALENIVSAIANHTCRFVEITAEEVEERRRKIADGAVMTPETEPPPSPPPSVLPSESTPPPLSALASSAPDMSVVRPSLDVLPDVLHTPVPFDVPDVLESESWPPLQPVAEITDDLIDPSLLALNRGMSTYRHSFTSLYLHKIKQILKILPRMMALP</sequence>
<evidence type="ECO:0000313" key="2">
    <source>
        <dbReference type="EMBL" id="KIK37555.1"/>
    </source>
</evidence>
<name>A0A0C9ZJE7_9AGAM</name>
<gene>
    <name evidence="2" type="ORF">CY34DRAFT_92545</name>
</gene>
<dbReference type="InParanoid" id="A0A0C9ZJE7"/>